<dbReference type="SUPFAM" id="SSF56042">
    <property type="entry name" value="PurM C-terminal domain-like"/>
    <property type="match status" value="1"/>
</dbReference>
<dbReference type="EC" id="2.7.9.3" evidence="9"/>
<dbReference type="CDD" id="cd02195">
    <property type="entry name" value="SelD"/>
    <property type="match status" value="1"/>
</dbReference>
<keyword evidence="2" id="KW-0547">Nucleotide-binding</keyword>
<dbReference type="Gene3D" id="3.50.50.100">
    <property type="match status" value="1"/>
</dbReference>
<keyword evidence="4" id="KW-0067">ATP-binding</keyword>
<dbReference type="InterPro" id="IPR036676">
    <property type="entry name" value="PurM-like_C_sf"/>
</dbReference>
<comment type="caution">
    <text evidence="9">The sequence shown here is derived from an EMBL/GenBank/DDBJ whole genome shotgun (WGS) entry which is preliminary data.</text>
</comment>
<name>A0ABT2NRA4_9RHOB</name>
<proteinExistence type="predicted"/>
<evidence type="ECO:0000259" key="6">
    <source>
        <dbReference type="Pfam" id="PF00586"/>
    </source>
</evidence>
<keyword evidence="1 9" id="KW-0808">Transferase</keyword>
<dbReference type="SUPFAM" id="SSF55326">
    <property type="entry name" value="PurM N-terminal domain-like"/>
    <property type="match status" value="1"/>
</dbReference>
<evidence type="ECO:0000256" key="4">
    <source>
        <dbReference type="ARBA" id="ARBA00022840"/>
    </source>
</evidence>
<feature type="domain" description="PurM-like N-terminal" evidence="6">
    <location>
        <begin position="429"/>
        <end position="537"/>
    </location>
</feature>
<reference evidence="10" key="1">
    <citation type="submission" date="2023-07" db="EMBL/GenBank/DDBJ databases">
        <title>Defluviimonas sediminis sp. nov., isolated from mangrove sediment.</title>
        <authorList>
            <person name="Liu L."/>
            <person name="Li J."/>
            <person name="Huang Y."/>
            <person name="Pan J."/>
            <person name="Li M."/>
        </authorList>
    </citation>
    <scope>NUCLEOTIDE SEQUENCE [LARGE SCALE GENOMIC DNA]</scope>
    <source>
        <strain evidence="10">FT324</strain>
    </source>
</reference>
<dbReference type="PANTHER" id="PTHR10256">
    <property type="entry name" value="SELENIDE, WATER DIKINASE"/>
    <property type="match status" value="1"/>
</dbReference>
<evidence type="ECO:0000256" key="2">
    <source>
        <dbReference type="ARBA" id="ARBA00022741"/>
    </source>
</evidence>
<dbReference type="InterPro" id="IPR036188">
    <property type="entry name" value="FAD/NAD-bd_sf"/>
</dbReference>
<dbReference type="InterPro" id="IPR023753">
    <property type="entry name" value="FAD/NAD-binding_dom"/>
</dbReference>
<dbReference type="InterPro" id="IPR016188">
    <property type="entry name" value="PurM-like_N"/>
</dbReference>
<dbReference type="RefSeq" id="WP_261497382.1">
    <property type="nucleotide sequence ID" value="NZ_JAOCQF010000004.1"/>
</dbReference>
<keyword evidence="10" id="KW-1185">Reference proteome</keyword>
<protein>
    <submittedName>
        <fullName evidence="9">Selenide, water dikinase SelD</fullName>
        <ecNumber evidence="9">2.7.9.3</ecNumber>
    </submittedName>
</protein>
<evidence type="ECO:0000256" key="3">
    <source>
        <dbReference type="ARBA" id="ARBA00022777"/>
    </source>
</evidence>
<keyword evidence="3" id="KW-0418">Kinase</keyword>
<dbReference type="NCBIfam" id="TIGR03169">
    <property type="entry name" value="Nterm_to_SelD"/>
    <property type="match status" value="1"/>
</dbReference>
<feature type="domain" description="PurM-like C-terminal" evidence="7">
    <location>
        <begin position="549"/>
        <end position="716"/>
    </location>
</feature>
<organism evidence="9 10">
    <name type="scientific">Albidovulum sediminis</name>
    <dbReference type="NCBI Taxonomy" id="3066345"/>
    <lineage>
        <taxon>Bacteria</taxon>
        <taxon>Pseudomonadati</taxon>
        <taxon>Pseudomonadota</taxon>
        <taxon>Alphaproteobacteria</taxon>
        <taxon>Rhodobacterales</taxon>
        <taxon>Paracoccaceae</taxon>
        <taxon>Albidovulum</taxon>
    </lineage>
</organism>
<dbReference type="Pfam" id="PF07992">
    <property type="entry name" value="Pyr_redox_2"/>
    <property type="match status" value="1"/>
</dbReference>
<dbReference type="SUPFAM" id="SSF51905">
    <property type="entry name" value="FAD/NAD(P)-binding domain"/>
    <property type="match status" value="2"/>
</dbReference>
<dbReference type="InterPro" id="IPR017584">
    <property type="entry name" value="Pyridine_nucleo_diS_OxRdtase_N"/>
</dbReference>
<dbReference type="InterPro" id="IPR004536">
    <property type="entry name" value="SPS/SelD"/>
</dbReference>
<dbReference type="EMBL" id="JAOCQF010000004">
    <property type="protein sequence ID" value="MCT8331473.1"/>
    <property type="molecule type" value="Genomic_DNA"/>
</dbReference>
<evidence type="ECO:0000259" key="8">
    <source>
        <dbReference type="Pfam" id="PF07992"/>
    </source>
</evidence>
<evidence type="ECO:0000313" key="9">
    <source>
        <dbReference type="EMBL" id="MCT8331473.1"/>
    </source>
</evidence>
<dbReference type="Pfam" id="PF00586">
    <property type="entry name" value="AIRS"/>
    <property type="match status" value="1"/>
</dbReference>
<keyword evidence="5" id="KW-0711">Selenium</keyword>
<evidence type="ECO:0000259" key="7">
    <source>
        <dbReference type="Pfam" id="PF02769"/>
    </source>
</evidence>
<evidence type="ECO:0000313" key="10">
    <source>
        <dbReference type="Proteomes" id="UP001205601"/>
    </source>
</evidence>
<dbReference type="Gene3D" id="3.90.650.10">
    <property type="entry name" value="PurM-like C-terminal domain"/>
    <property type="match status" value="1"/>
</dbReference>
<dbReference type="Proteomes" id="UP001205601">
    <property type="component" value="Unassembled WGS sequence"/>
</dbReference>
<dbReference type="Gene3D" id="3.30.1330.10">
    <property type="entry name" value="PurM-like, N-terminal domain"/>
    <property type="match status" value="1"/>
</dbReference>
<dbReference type="InterPro" id="IPR036921">
    <property type="entry name" value="PurM-like_N_sf"/>
</dbReference>
<dbReference type="GO" id="GO:0004756">
    <property type="term" value="F:selenide, water dikinase activity"/>
    <property type="evidence" value="ECO:0007669"/>
    <property type="project" value="UniProtKB-EC"/>
</dbReference>
<accession>A0ABT2NRA4</accession>
<evidence type="ECO:0000256" key="5">
    <source>
        <dbReference type="ARBA" id="ARBA00023266"/>
    </source>
</evidence>
<dbReference type="PRINTS" id="PR00368">
    <property type="entry name" value="FADPNR"/>
</dbReference>
<feature type="domain" description="FAD/NAD(P)-binding" evidence="8">
    <location>
        <begin position="10"/>
        <end position="300"/>
    </location>
</feature>
<dbReference type="Pfam" id="PF02769">
    <property type="entry name" value="AIRS_C"/>
    <property type="match status" value="1"/>
</dbReference>
<dbReference type="NCBIfam" id="TIGR00476">
    <property type="entry name" value="selD"/>
    <property type="match status" value="1"/>
</dbReference>
<dbReference type="PANTHER" id="PTHR10256:SF0">
    <property type="entry name" value="INACTIVE SELENIDE, WATER DIKINASE-LIKE PROTEIN-RELATED"/>
    <property type="match status" value="1"/>
</dbReference>
<evidence type="ECO:0000256" key="1">
    <source>
        <dbReference type="ARBA" id="ARBA00022679"/>
    </source>
</evidence>
<gene>
    <name evidence="9" type="primary">selD</name>
    <name evidence="9" type="ORF">N5I32_18295</name>
</gene>
<dbReference type="InterPro" id="IPR010918">
    <property type="entry name" value="PurM-like_C_dom"/>
</dbReference>
<sequence length="723" mass="74789">MHPQIPLTRDIVFIGGGHAHVLALRSWGMNPVPGVRLTLIGPDPTAAYSGMLPGHIAGRYPREALQIDLVRLARFAGARLILGRATGIDRTARRVEVAGRPPVAYDVLSVDIGISSEMPSLPGFAEHAVPAKPLDAFADRWAGFVASAPSGAAVAVIGGGVAGVELALAAAQRLGRDARVTLIEAGKALSAVGRGARSALLRHLARAGVTVIEDCAVLRVDADGVRLADGRFVPAQFTLGAAATRAQGWLADTGLALQDGFIIVDDHLRSVSDPAIFATGDIAHLAHAPRPKAGVFAVRQAPVLLHNLTVAATETGRLRPYRPQRDYLKLISAGAGRAVADKWGLPLDGAWLWDWKDRIDRRFMAKFETLPAMPAPTLPAQVAAGVAEEIGNGKPLCGGCGAKMGRSDLSATLAGLPQPRRPDVIWGTGDDAAILRHGAGAQILTTDHVRAFTEDPWLLARITAIHALGDVWSMGARPQAALVQAILPRMAPRLQRETLREILAGATEVFSGEGADVVGGHTSLGAELTLGYTVTGLSEGPPVTQSGARPGDVLILTKPIGTGVILAAEMARAAPGGVVAAALDSMAHPQGAAARALAPHAHAMTDVTGFGLAGHLLGLLEASGLSARIDLSAVPFLHGAEALAAAGHGSTLLPQNRQAAGRMSLGQGPRADLLFDPQTAGGLLAAVPEAEADAVLAHLRDLGENPARIGRLEEGAPFVTVDG</sequence>